<evidence type="ECO:0000313" key="2">
    <source>
        <dbReference type="EMBL" id="KAK0707526.1"/>
    </source>
</evidence>
<feature type="compositionally biased region" description="Basic and acidic residues" evidence="1">
    <location>
        <begin position="303"/>
        <end position="330"/>
    </location>
</feature>
<dbReference type="EMBL" id="JAUKUA010000006">
    <property type="protein sequence ID" value="KAK0707526.1"/>
    <property type="molecule type" value="Genomic_DNA"/>
</dbReference>
<feature type="compositionally biased region" description="Polar residues" evidence="1">
    <location>
        <begin position="228"/>
        <end position="254"/>
    </location>
</feature>
<gene>
    <name evidence="2" type="ORF">B0H67DRAFT_315003</name>
</gene>
<keyword evidence="3" id="KW-1185">Reference proteome</keyword>
<accession>A0AA40DNC2</accession>
<feature type="region of interest" description="Disordered" evidence="1">
    <location>
        <begin position="208"/>
        <end position="338"/>
    </location>
</feature>
<name>A0AA40DNC2_9PEZI</name>
<comment type="caution">
    <text evidence="2">The sequence shown here is derived from an EMBL/GenBank/DDBJ whole genome shotgun (WGS) entry which is preliminary data.</text>
</comment>
<sequence>MDSHEPEEPLPEAVRAFTHSQSVKEGLNIAYLNRNQLGINYEQLPKMPFWSPLFGYTIENWFKGGIASDIMRLTALAARPLSPTETQALAESSARSRSIIPWKQPLVAAVALSLTWRGRGRFRFPFYTPGKSFDPSRFKGLNFLGWHSVLYGLHAIRAWHCVRFASYGLVAWPFISSFVNIYANVGHNVRVLQDPRTKSLIKTIEANNAKRAGMKHRDSASPFGGQIPKQSEQQNWQLPPKQSGQQSWQDSGPSASLGDEDAQPVSSPSSWDRLRRDGGVGARATSGGIQDIDAQGTDSYIHSQKDDGRAERERAQREFDAMLERERQSENSDSQDPF</sequence>
<organism evidence="2 3">
    <name type="scientific">Lasiosphaeris hirsuta</name>
    <dbReference type="NCBI Taxonomy" id="260670"/>
    <lineage>
        <taxon>Eukaryota</taxon>
        <taxon>Fungi</taxon>
        <taxon>Dikarya</taxon>
        <taxon>Ascomycota</taxon>
        <taxon>Pezizomycotina</taxon>
        <taxon>Sordariomycetes</taxon>
        <taxon>Sordariomycetidae</taxon>
        <taxon>Sordariales</taxon>
        <taxon>Lasiosphaeriaceae</taxon>
        <taxon>Lasiosphaeris</taxon>
    </lineage>
</organism>
<reference evidence="2" key="1">
    <citation type="submission" date="2023-06" db="EMBL/GenBank/DDBJ databases">
        <title>Genome-scale phylogeny and comparative genomics of the fungal order Sordariales.</title>
        <authorList>
            <consortium name="Lawrence Berkeley National Laboratory"/>
            <person name="Hensen N."/>
            <person name="Bonometti L."/>
            <person name="Westerberg I."/>
            <person name="Brannstrom I.O."/>
            <person name="Guillou S."/>
            <person name="Cros-Aarteil S."/>
            <person name="Calhoun S."/>
            <person name="Haridas S."/>
            <person name="Kuo A."/>
            <person name="Mondo S."/>
            <person name="Pangilinan J."/>
            <person name="Riley R."/>
            <person name="Labutti K."/>
            <person name="Andreopoulos B."/>
            <person name="Lipzen A."/>
            <person name="Chen C."/>
            <person name="Yanf M."/>
            <person name="Daum C."/>
            <person name="Ng V."/>
            <person name="Clum A."/>
            <person name="Steindorff A."/>
            <person name="Ohm R."/>
            <person name="Martin F."/>
            <person name="Silar P."/>
            <person name="Natvig D."/>
            <person name="Lalanne C."/>
            <person name="Gautier V."/>
            <person name="Ament-Velasquez S.L."/>
            <person name="Kruys A."/>
            <person name="Hutchinson M.I."/>
            <person name="Powell A.J."/>
            <person name="Barry K."/>
            <person name="Miller A.N."/>
            <person name="Grigoriev I.V."/>
            <person name="Debuchy R."/>
            <person name="Gladieux P."/>
            <person name="Thoren M.H."/>
            <person name="Johannesson H."/>
        </authorList>
    </citation>
    <scope>NUCLEOTIDE SEQUENCE</scope>
    <source>
        <strain evidence="2">SMH4607-1</strain>
    </source>
</reference>
<evidence type="ECO:0000313" key="3">
    <source>
        <dbReference type="Proteomes" id="UP001172102"/>
    </source>
</evidence>
<dbReference type="Proteomes" id="UP001172102">
    <property type="component" value="Unassembled WGS sequence"/>
</dbReference>
<proteinExistence type="predicted"/>
<evidence type="ECO:0000256" key="1">
    <source>
        <dbReference type="SAM" id="MobiDB-lite"/>
    </source>
</evidence>
<dbReference type="AlphaFoldDB" id="A0AA40DNC2"/>
<protein>
    <submittedName>
        <fullName evidence="2">Uncharacterized protein</fullName>
    </submittedName>
</protein>